<sequence>MMMKFAFFTVTAAAALTVVAAVSIPRDDSCGTAIENLASSSNPGFKCLAPTQFKDVLALGSKNSSVAEIKSTMDTWLTAFCGVGSCSADTVSQISSGVNATCSVEAFNSTDFSNLREVLCLKDTTANTFCTTEGFTQGFMVDTNVTDAGNSIEGPAGVMLAILLLSADGFAPCNECAKARYQLRAKTGDTDFQTLNSSCGANFTATLNSTVVGVTQVAVAGEFKNNGAGAIAPTASLLLLAISGLFGLL</sequence>
<evidence type="ECO:0000313" key="3">
    <source>
        <dbReference type="Proteomes" id="UP000620124"/>
    </source>
</evidence>
<protein>
    <submittedName>
        <fullName evidence="2">Uncharacterized protein</fullName>
    </submittedName>
</protein>
<dbReference type="Proteomes" id="UP000620124">
    <property type="component" value="Unassembled WGS sequence"/>
</dbReference>
<reference evidence="2" key="1">
    <citation type="submission" date="2020-05" db="EMBL/GenBank/DDBJ databases">
        <title>Mycena genomes resolve the evolution of fungal bioluminescence.</title>
        <authorList>
            <person name="Tsai I.J."/>
        </authorList>
    </citation>
    <scope>NUCLEOTIDE SEQUENCE</scope>
    <source>
        <strain evidence="2">CCC161011</strain>
    </source>
</reference>
<evidence type="ECO:0000256" key="1">
    <source>
        <dbReference type="SAM" id="SignalP"/>
    </source>
</evidence>
<accession>A0A8H6XPE9</accession>
<comment type="caution">
    <text evidence="2">The sequence shown here is derived from an EMBL/GenBank/DDBJ whole genome shotgun (WGS) entry which is preliminary data.</text>
</comment>
<keyword evidence="1" id="KW-0732">Signal</keyword>
<organism evidence="2 3">
    <name type="scientific">Mycena venus</name>
    <dbReference type="NCBI Taxonomy" id="2733690"/>
    <lineage>
        <taxon>Eukaryota</taxon>
        <taxon>Fungi</taxon>
        <taxon>Dikarya</taxon>
        <taxon>Basidiomycota</taxon>
        <taxon>Agaricomycotina</taxon>
        <taxon>Agaricomycetes</taxon>
        <taxon>Agaricomycetidae</taxon>
        <taxon>Agaricales</taxon>
        <taxon>Marasmiineae</taxon>
        <taxon>Mycenaceae</taxon>
        <taxon>Mycena</taxon>
    </lineage>
</organism>
<gene>
    <name evidence="2" type="ORF">MVEN_01695400</name>
</gene>
<feature type="chain" id="PRO_5034817842" evidence="1">
    <location>
        <begin position="22"/>
        <end position="249"/>
    </location>
</feature>
<feature type="signal peptide" evidence="1">
    <location>
        <begin position="1"/>
        <end position="21"/>
    </location>
</feature>
<dbReference type="AlphaFoldDB" id="A0A8H6XPE9"/>
<keyword evidence="3" id="KW-1185">Reference proteome</keyword>
<proteinExistence type="predicted"/>
<dbReference type="EMBL" id="JACAZI010000015">
    <property type="protein sequence ID" value="KAF7344059.1"/>
    <property type="molecule type" value="Genomic_DNA"/>
</dbReference>
<name>A0A8H6XPE9_9AGAR</name>
<evidence type="ECO:0000313" key="2">
    <source>
        <dbReference type="EMBL" id="KAF7344059.1"/>
    </source>
</evidence>
<dbReference type="OrthoDB" id="2995517at2759"/>